<evidence type="ECO:0000313" key="6">
    <source>
        <dbReference type="EMBL" id="PLW44114.1"/>
    </source>
</evidence>
<dbReference type="InterPro" id="IPR009072">
    <property type="entry name" value="Histone-fold"/>
</dbReference>
<gene>
    <name evidence="6" type="ORF">PCANC_13790</name>
</gene>
<evidence type="ECO:0000256" key="3">
    <source>
        <dbReference type="ARBA" id="ARBA00023125"/>
    </source>
</evidence>
<dbReference type="AlphaFoldDB" id="A0A2N5V2B3"/>
<comment type="caution">
    <text evidence="6">The sequence shown here is derived from an EMBL/GenBank/DDBJ whole genome shotgun (WGS) entry which is preliminary data.</text>
</comment>
<sequence length="232" mass="25630">MSARARSKGQYELDLTLESTRSTWVKRQREGPHTQKRRRGCKNRNRDTIASMFPGRPTSRGRTRKQTEGDESMDDDVRSRAPEEEQDEQRLTTGIDEKSLKAAVWYTVAQIAQEEEVELGRSMSEPFVAALTELVYAQAEHLALELKAFAAHAGRSTIREEDVKLACRKSSVLQELLDEEARRTIAGGSTSTKAITTGPTKNAATATKKSKPKPTRVGSSAAVKSSARPPAD</sequence>
<proteinExistence type="inferred from homology"/>
<organism evidence="6 7">
    <name type="scientific">Puccinia coronata f. sp. avenae</name>
    <dbReference type="NCBI Taxonomy" id="200324"/>
    <lineage>
        <taxon>Eukaryota</taxon>
        <taxon>Fungi</taxon>
        <taxon>Dikarya</taxon>
        <taxon>Basidiomycota</taxon>
        <taxon>Pucciniomycotina</taxon>
        <taxon>Pucciniomycetes</taxon>
        <taxon>Pucciniales</taxon>
        <taxon>Pucciniaceae</taxon>
        <taxon>Puccinia</taxon>
    </lineage>
</organism>
<protein>
    <recommendedName>
        <fullName evidence="8">Centromere protein S</fullName>
    </recommendedName>
</protein>
<dbReference type="SUPFAM" id="SSF47113">
    <property type="entry name" value="Histone-fold"/>
    <property type="match status" value="1"/>
</dbReference>
<dbReference type="CDD" id="cd22919">
    <property type="entry name" value="HFD_CENP-S"/>
    <property type="match status" value="1"/>
</dbReference>
<dbReference type="GO" id="GO:0046982">
    <property type="term" value="F:protein heterodimerization activity"/>
    <property type="evidence" value="ECO:0007669"/>
    <property type="project" value="InterPro"/>
</dbReference>
<dbReference type="GO" id="GO:0071821">
    <property type="term" value="C:FANCM-MHF complex"/>
    <property type="evidence" value="ECO:0007669"/>
    <property type="project" value="InterPro"/>
</dbReference>
<comment type="similarity">
    <text evidence="1">Belongs to the TAF9 family. CENP-S/MHF1 subfamily.</text>
</comment>
<feature type="compositionally biased region" description="Basic residues" evidence="5">
    <location>
        <begin position="34"/>
        <end position="43"/>
    </location>
</feature>
<evidence type="ECO:0000313" key="7">
    <source>
        <dbReference type="Proteomes" id="UP000235388"/>
    </source>
</evidence>
<keyword evidence="2" id="KW-0227">DNA damage</keyword>
<dbReference type="GO" id="GO:0006281">
    <property type="term" value="P:DNA repair"/>
    <property type="evidence" value="ECO:0007669"/>
    <property type="project" value="UniProtKB-KW"/>
</dbReference>
<keyword evidence="3" id="KW-0238">DNA-binding</keyword>
<dbReference type="Proteomes" id="UP000235388">
    <property type="component" value="Unassembled WGS sequence"/>
</dbReference>
<dbReference type="GO" id="GO:0003677">
    <property type="term" value="F:DNA binding"/>
    <property type="evidence" value="ECO:0007669"/>
    <property type="project" value="UniProtKB-KW"/>
</dbReference>
<evidence type="ECO:0000256" key="4">
    <source>
        <dbReference type="ARBA" id="ARBA00023204"/>
    </source>
</evidence>
<feature type="region of interest" description="Disordered" evidence="5">
    <location>
        <begin position="1"/>
        <end position="94"/>
    </location>
</feature>
<dbReference type="Pfam" id="PF15630">
    <property type="entry name" value="CENP-S"/>
    <property type="match status" value="1"/>
</dbReference>
<evidence type="ECO:0000256" key="5">
    <source>
        <dbReference type="SAM" id="MobiDB-lite"/>
    </source>
</evidence>
<accession>A0A2N5V2B3</accession>
<dbReference type="GO" id="GO:0000712">
    <property type="term" value="P:resolution of meiotic recombination intermediates"/>
    <property type="evidence" value="ECO:0007669"/>
    <property type="project" value="TreeGrafter"/>
</dbReference>
<feature type="compositionally biased region" description="Low complexity" evidence="5">
    <location>
        <begin position="196"/>
        <end position="207"/>
    </location>
</feature>
<dbReference type="GO" id="GO:0003682">
    <property type="term" value="F:chromatin binding"/>
    <property type="evidence" value="ECO:0007669"/>
    <property type="project" value="TreeGrafter"/>
</dbReference>
<evidence type="ECO:0000256" key="2">
    <source>
        <dbReference type="ARBA" id="ARBA00022763"/>
    </source>
</evidence>
<dbReference type="EMBL" id="PGCJ01000140">
    <property type="protein sequence ID" value="PLW44114.1"/>
    <property type="molecule type" value="Genomic_DNA"/>
</dbReference>
<evidence type="ECO:0008006" key="8">
    <source>
        <dbReference type="Google" id="ProtNLM"/>
    </source>
</evidence>
<name>A0A2N5V2B3_9BASI</name>
<dbReference type="InterPro" id="IPR029003">
    <property type="entry name" value="CENP-S/Mhf1"/>
</dbReference>
<feature type="region of interest" description="Disordered" evidence="5">
    <location>
        <begin position="184"/>
        <end position="232"/>
    </location>
</feature>
<keyword evidence="4" id="KW-0234">DNA repair</keyword>
<dbReference type="PANTHER" id="PTHR22980">
    <property type="entry name" value="CORTISTATIN"/>
    <property type="match status" value="1"/>
</dbReference>
<dbReference type="STRING" id="200324.A0A2N5V2B3"/>
<dbReference type="PANTHER" id="PTHR22980:SF0">
    <property type="entry name" value="CENTROMERE PROTEIN S"/>
    <property type="match status" value="1"/>
</dbReference>
<dbReference type="OrthoDB" id="1872155at2759"/>
<evidence type="ECO:0000256" key="1">
    <source>
        <dbReference type="ARBA" id="ARBA00006612"/>
    </source>
</evidence>
<dbReference type="GO" id="GO:0031297">
    <property type="term" value="P:replication fork processing"/>
    <property type="evidence" value="ECO:0007669"/>
    <property type="project" value="TreeGrafter"/>
</dbReference>
<dbReference type="Gene3D" id="1.10.20.10">
    <property type="entry name" value="Histone, subunit A"/>
    <property type="match status" value="1"/>
</dbReference>
<reference evidence="6 7" key="1">
    <citation type="submission" date="2017-11" db="EMBL/GenBank/DDBJ databases">
        <title>De novo assembly and phasing of dikaryotic genomes from two isolates of Puccinia coronata f. sp. avenae, the causal agent of oat crown rust.</title>
        <authorList>
            <person name="Miller M.E."/>
            <person name="Zhang Y."/>
            <person name="Omidvar V."/>
            <person name="Sperschneider J."/>
            <person name="Schwessinger B."/>
            <person name="Raley C."/>
            <person name="Palmer J.M."/>
            <person name="Garnica D."/>
            <person name="Upadhyaya N."/>
            <person name="Rathjen J."/>
            <person name="Taylor J.M."/>
            <person name="Park R.F."/>
            <person name="Dodds P.N."/>
            <person name="Hirsch C.D."/>
            <person name="Kianian S.F."/>
            <person name="Figueroa M."/>
        </authorList>
    </citation>
    <scope>NUCLEOTIDE SEQUENCE [LARGE SCALE GENOMIC DNA]</scope>
    <source>
        <strain evidence="6">12NC29</strain>
    </source>
</reference>
<keyword evidence="7" id="KW-1185">Reference proteome</keyword>